<dbReference type="NCBIfam" id="TIGR01930">
    <property type="entry name" value="AcCoA-C-Actrans"/>
    <property type="match status" value="1"/>
</dbReference>
<comment type="similarity">
    <text evidence="2 7">Belongs to the thiolase-like superfamily. Thiolase family.</text>
</comment>
<dbReference type="InterPro" id="IPR020617">
    <property type="entry name" value="Thiolase_C"/>
</dbReference>
<evidence type="ECO:0000256" key="7">
    <source>
        <dbReference type="RuleBase" id="RU003557"/>
    </source>
</evidence>
<dbReference type="PANTHER" id="PTHR43853">
    <property type="entry name" value="3-KETOACYL-COA THIOLASE, PEROXISOMAL"/>
    <property type="match status" value="1"/>
</dbReference>
<dbReference type="SUPFAM" id="SSF53901">
    <property type="entry name" value="Thiolase-like"/>
    <property type="match status" value="2"/>
</dbReference>
<sequence>MTKSYIIYAKRTPIGKLGGGLSNVRVDDMLALLFKDFKDQATFDLTEIDDVIVGCANQAGEDNRNLARMSSVLAGFPYEVPGTTINRLCGSSLDAVMDAVGRINAGFGDCFVVGGAESMTRAPFVVSKASSAFGRDSKMYDTTFGWRFPNPKMKELFPLFGMGETAEEVAEQYKITREDQDQFALNSHKKAHAAWENGSFDEEVLPVEVKLRKSSFTVARDEGPRADTSLEKLGKLRAVFREGGTVTAGNASMMNDGASAVVVVSEEFLKKHKLTALVEVTGAAVRGVHPNVMGLGPIEATKTLCKRFNKKVSDFDVVELNEAFAAQALACIRELGLDESKVNLNGGAISLGHPLGCSGARILTTLIHIMKKNPELKEGLASMCIGVGQGIALSVKQV</sequence>
<evidence type="ECO:0000256" key="2">
    <source>
        <dbReference type="ARBA" id="ARBA00010982"/>
    </source>
</evidence>
<gene>
    <name evidence="10" type="ORF">A9Q84_06555</name>
</gene>
<dbReference type="GO" id="GO:0003988">
    <property type="term" value="F:acetyl-CoA C-acyltransferase activity"/>
    <property type="evidence" value="ECO:0007669"/>
    <property type="project" value="UniProtKB-EC"/>
</dbReference>
<name>A0A1Y5FDR3_9BACT</name>
<dbReference type="InterPro" id="IPR016039">
    <property type="entry name" value="Thiolase-like"/>
</dbReference>
<dbReference type="InterPro" id="IPR020615">
    <property type="entry name" value="Thiolase_acyl_enz_int_AS"/>
</dbReference>
<feature type="active site" description="Proton acceptor" evidence="6">
    <location>
        <position position="353"/>
    </location>
</feature>
<dbReference type="FunFam" id="3.40.47.10:FF:000010">
    <property type="entry name" value="Acetyl-CoA acetyltransferase (Thiolase)"/>
    <property type="match status" value="1"/>
</dbReference>
<accession>A0A1Y5FDR3</accession>
<dbReference type="InterPro" id="IPR002155">
    <property type="entry name" value="Thiolase"/>
</dbReference>
<dbReference type="PROSITE" id="PS00737">
    <property type="entry name" value="THIOLASE_2"/>
    <property type="match status" value="1"/>
</dbReference>
<feature type="domain" description="Thiolase C-terminal" evidence="9">
    <location>
        <begin position="275"/>
        <end position="396"/>
    </location>
</feature>
<evidence type="ECO:0000313" key="10">
    <source>
        <dbReference type="EMBL" id="OUR97854.1"/>
    </source>
</evidence>
<dbReference type="Pfam" id="PF02803">
    <property type="entry name" value="Thiolase_C"/>
    <property type="match status" value="1"/>
</dbReference>
<dbReference type="GO" id="GO:0006635">
    <property type="term" value="P:fatty acid beta-oxidation"/>
    <property type="evidence" value="ECO:0007669"/>
    <property type="project" value="TreeGrafter"/>
</dbReference>
<evidence type="ECO:0000259" key="9">
    <source>
        <dbReference type="Pfam" id="PF02803"/>
    </source>
</evidence>
<dbReference type="PROSITE" id="PS00099">
    <property type="entry name" value="THIOLASE_3"/>
    <property type="match status" value="1"/>
</dbReference>
<feature type="active site" description="Proton acceptor" evidence="6">
    <location>
        <position position="384"/>
    </location>
</feature>
<dbReference type="CDD" id="cd00751">
    <property type="entry name" value="thiolase"/>
    <property type="match status" value="1"/>
</dbReference>
<dbReference type="InterPro" id="IPR020616">
    <property type="entry name" value="Thiolase_N"/>
</dbReference>
<dbReference type="EMBL" id="MAAO01000005">
    <property type="protein sequence ID" value="OUR97854.1"/>
    <property type="molecule type" value="Genomic_DNA"/>
</dbReference>
<keyword evidence="4 7" id="KW-0012">Acyltransferase</keyword>
<dbReference type="InterPro" id="IPR020613">
    <property type="entry name" value="Thiolase_CS"/>
</dbReference>
<dbReference type="PIRSF" id="PIRSF000429">
    <property type="entry name" value="Ac-CoA_Ac_transf"/>
    <property type="match status" value="1"/>
</dbReference>
<dbReference type="Gene3D" id="3.40.47.10">
    <property type="match status" value="2"/>
</dbReference>
<dbReference type="GO" id="GO:0010124">
    <property type="term" value="P:phenylacetate catabolic process"/>
    <property type="evidence" value="ECO:0007669"/>
    <property type="project" value="TreeGrafter"/>
</dbReference>
<dbReference type="GO" id="GO:0005737">
    <property type="term" value="C:cytoplasm"/>
    <property type="evidence" value="ECO:0007669"/>
    <property type="project" value="UniProtKB-ARBA"/>
</dbReference>
<dbReference type="InterPro" id="IPR020610">
    <property type="entry name" value="Thiolase_AS"/>
</dbReference>
<keyword evidence="3 7" id="KW-0808">Transferase</keyword>
<dbReference type="InterPro" id="IPR050215">
    <property type="entry name" value="Thiolase-like_sf_Thiolase"/>
</dbReference>
<dbReference type="PROSITE" id="PS00098">
    <property type="entry name" value="THIOLASE_1"/>
    <property type="match status" value="1"/>
</dbReference>
<evidence type="ECO:0000313" key="11">
    <source>
        <dbReference type="Proteomes" id="UP000196531"/>
    </source>
</evidence>
<organism evidence="10 11">
    <name type="scientific">Halobacteriovorax marinus</name>
    <dbReference type="NCBI Taxonomy" id="97084"/>
    <lineage>
        <taxon>Bacteria</taxon>
        <taxon>Pseudomonadati</taxon>
        <taxon>Bdellovibrionota</taxon>
        <taxon>Bacteriovoracia</taxon>
        <taxon>Bacteriovoracales</taxon>
        <taxon>Halobacteriovoraceae</taxon>
        <taxon>Halobacteriovorax</taxon>
    </lineage>
</organism>
<comment type="pathway">
    <text evidence="1">Lipid metabolism.</text>
</comment>
<reference evidence="11" key="1">
    <citation type="journal article" date="2017" name="Proc. Natl. Acad. Sci. U.S.A.">
        <title>Simulation of Deepwater Horizon oil plume reveals substrate specialization within a complex community of hydrocarbon-degraders.</title>
        <authorList>
            <person name="Hu P."/>
            <person name="Dubinsky E.A."/>
            <person name="Probst A.J."/>
            <person name="Wang J."/>
            <person name="Sieber C.M.K."/>
            <person name="Tom L.M."/>
            <person name="Gardinali P."/>
            <person name="Banfield J.F."/>
            <person name="Atlas R.M."/>
            <person name="Andersen G.L."/>
        </authorList>
    </citation>
    <scope>NUCLEOTIDE SEQUENCE [LARGE SCALE GENOMIC DNA]</scope>
</reference>
<evidence type="ECO:0000259" key="8">
    <source>
        <dbReference type="Pfam" id="PF00108"/>
    </source>
</evidence>
<dbReference type="PANTHER" id="PTHR43853:SF2">
    <property type="entry name" value="3-OXOADIPYL-COA_3-OXO-5,6-DEHYDROSUBERYL-COA THIOLASE"/>
    <property type="match status" value="1"/>
</dbReference>
<evidence type="ECO:0000256" key="1">
    <source>
        <dbReference type="ARBA" id="ARBA00005189"/>
    </source>
</evidence>
<evidence type="ECO:0000256" key="6">
    <source>
        <dbReference type="PIRSR" id="PIRSR000429-1"/>
    </source>
</evidence>
<dbReference type="AlphaFoldDB" id="A0A1Y5FDR3"/>
<evidence type="ECO:0000256" key="4">
    <source>
        <dbReference type="ARBA" id="ARBA00023315"/>
    </source>
</evidence>
<feature type="domain" description="Thiolase N-terminal" evidence="8">
    <location>
        <begin position="5"/>
        <end position="267"/>
    </location>
</feature>
<evidence type="ECO:0000256" key="5">
    <source>
        <dbReference type="ARBA" id="ARBA00024073"/>
    </source>
</evidence>
<protein>
    <recommendedName>
        <fullName evidence="5">acetyl-CoA C-acyltransferase</fullName>
        <ecNumber evidence="5">2.3.1.16</ecNumber>
    </recommendedName>
</protein>
<feature type="active site" description="Acyl-thioester intermediate" evidence="6">
    <location>
        <position position="89"/>
    </location>
</feature>
<dbReference type="Proteomes" id="UP000196531">
    <property type="component" value="Unassembled WGS sequence"/>
</dbReference>
<proteinExistence type="inferred from homology"/>
<comment type="caution">
    <text evidence="10">The sequence shown here is derived from an EMBL/GenBank/DDBJ whole genome shotgun (WGS) entry which is preliminary data.</text>
</comment>
<evidence type="ECO:0000256" key="3">
    <source>
        <dbReference type="ARBA" id="ARBA00022679"/>
    </source>
</evidence>
<dbReference type="EC" id="2.3.1.16" evidence="5"/>
<dbReference type="Pfam" id="PF00108">
    <property type="entry name" value="Thiolase_N"/>
    <property type="match status" value="1"/>
</dbReference>